<dbReference type="EMBL" id="JACRUN010000001">
    <property type="protein sequence ID" value="MBC5833774.1"/>
    <property type="molecule type" value="Genomic_DNA"/>
</dbReference>
<keyword evidence="1" id="KW-0472">Membrane</keyword>
<keyword evidence="1" id="KW-1003">Cell membrane</keyword>
<dbReference type="Proteomes" id="UP000605990">
    <property type="component" value="Unassembled WGS sequence"/>
</dbReference>
<keyword evidence="1" id="KW-0223">Dioxygenase</keyword>
<organism evidence="2 3">
    <name type="scientific">Flavobacterium bernardetii</name>
    <dbReference type="NCBI Taxonomy" id="2813823"/>
    <lineage>
        <taxon>Bacteria</taxon>
        <taxon>Pseudomonadati</taxon>
        <taxon>Bacteroidota</taxon>
        <taxon>Flavobacteriia</taxon>
        <taxon>Flavobacteriales</taxon>
        <taxon>Flavobacteriaceae</taxon>
        <taxon>Flavobacterium</taxon>
    </lineage>
</organism>
<feature type="transmembrane region" description="Helical" evidence="1">
    <location>
        <begin position="243"/>
        <end position="261"/>
    </location>
</feature>
<comment type="cofactor">
    <cofactor evidence="1">
        <name>Fe(2+)</name>
        <dbReference type="ChEBI" id="CHEBI:29033"/>
    </cofactor>
</comment>
<feature type="transmembrane region" description="Helical" evidence="1">
    <location>
        <begin position="120"/>
        <end position="142"/>
    </location>
</feature>
<name>A0ABR7IVI7_9FLAO</name>
<gene>
    <name evidence="2" type="ORF">H8R27_02630</name>
</gene>
<proteinExistence type="inferred from homology"/>
<evidence type="ECO:0000256" key="1">
    <source>
        <dbReference type="HAMAP-Rule" id="MF_02093"/>
    </source>
</evidence>
<keyword evidence="1" id="KW-0812">Transmembrane</keyword>
<reference evidence="2 3" key="1">
    <citation type="submission" date="2020-08" db="EMBL/GenBank/DDBJ databases">
        <title>Description of novel Flavobacterium F-408 isolate.</title>
        <authorList>
            <person name="Saticioglu I.B."/>
            <person name="Duman M."/>
            <person name="Altun S."/>
        </authorList>
    </citation>
    <scope>NUCLEOTIDE SEQUENCE [LARGE SCALE GENOMIC DNA]</scope>
    <source>
        <strain evidence="2 3">F-408</strain>
    </source>
</reference>
<feature type="transmembrane region" description="Helical" evidence="1">
    <location>
        <begin position="68"/>
        <end position="100"/>
    </location>
</feature>
<comment type="subcellular location">
    <subcellularLocation>
        <location evidence="1">Cell membrane</location>
        <topology evidence="1">Multi-pass membrane protein</topology>
    </subcellularLocation>
</comment>
<dbReference type="InterPro" id="IPR022270">
    <property type="entry name" value="Blh_diox"/>
</dbReference>
<feature type="transmembrane region" description="Helical" evidence="1">
    <location>
        <begin position="29"/>
        <end position="48"/>
    </location>
</feature>
<dbReference type="NCBIfam" id="TIGR03753">
    <property type="entry name" value="blh_monoox"/>
    <property type="match status" value="1"/>
</dbReference>
<feature type="transmembrane region" description="Helical" evidence="1">
    <location>
        <begin position="267"/>
        <end position="290"/>
    </location>
</feature>
<keyword evidence="1" id="KW-1133">Transmembrane helix</keyword>
<feature type="transmembrane region" description="Helical" evidence="1">
    <location>
        <begin position="188"/>
        <end position="213"/>
    </location>
</feature>
<dbReference type="RefSeq" id="WP_166125008.1">
    <property type="nucleotide sequence ID" value="NZ_JAANOQ010000001.1"/>
</dbReference>
<evidence type="ECO:0000313" key="2">
    <source>
        <dbReference type="EMBL" id="MBC5833774.1"/>
    </source>
</evidence>
<keyword evidence="1" id="KW-0479">Metal-binding</keyword>
<accession>A0ABR7IVI7</accession>
<keyword evidence="3" id="KW-1185">Reference proteome</keyword>
<dbReference type="Pfam" id="PF15461">
    <property type="entry name" value="BCD"/>
    <property type="match status" value="1"/>
</dbReference>
<keyword evidence="1" id="KW-0408">Iron</keyword>
<evidence type="ECO:0000313" key="3">
    <source>
        <dbReference type="Proteomes" id="UP000605990"/>
    </source>
</evidence>
<sequence>MNNYPSIAIVLSFLGLWITSFFSNDLQVGIGFVLILSFGILHGANDILISKSIMNRKNQLSKMKIIYLYITVVIFGAVLFYFLPVITLLLFVIISGYHFGEQQLDYLKGELLQYNFVFKTLYGLLVLFLLFGFHINDVIAVVYEITSYSIDEFLIINTLYLILILFTMNYIFVFKKLKVNQSIFLNELFYLLIFAIIFKVSSLIWGFTIYFIVWHSMPSIINQTKFLYGSFNYFTFMKYIKEALFYWVVSLIGLFLFYFLFQDIKLFNTLFFSFLAAITFPHVVVVLMMLKDKSGQ</sequence>
<feature type="transmembrane region" description="Helical" evidence="1">
    <location>
        <begin position="154"/>
        <end position="173"/>
    </location>
</feature>
<comment type="function">
    <text evidence="1">Catalyzes the cleavage of beta-carotene at its central double bond (15,15') to yield two molecules of all-trans-retinal.</text>
</comment>
<keyword evidence="1" id="KW-0560">Oxidoreductase</keyword>
<comment type="caution">
    <text evidence="1">Lacks conserved residue(s) required for the propagation of feature annotation.</text>
</comment>
<dbReference type="EC" id="1.13.11.63" evidence="1"/>
<dbReference type="HAMAP" id="MF_02093">
    <property type="entry name" value="Beta_carotene_diox"/>
    <property type="match status" value="1"/>
</dbReference>
<comment type="caution">
    <text evidence="2">The sequence shown here is derived from an EMBL/GenBank/DDBJ whole genome shotgun (WGS) entry which is preliminary data.</text>
</comment>
<protein>
    <recommendedName>
        <fullName evidence="1">Probable beta-carotene 15,15'-dioxygenase</fullName>
        <ecNumber evidence="1">1.13.11.63</ecNumber>
    </recommendedName>
</protein>
<feature type="transmembrane region" description="Helical" evidence="1">
    <location>
        <begin position="7"/>
        <end position="23"/>
    </location>
</feature>
<comment type="similarity">
    <text evidence="1">Belongs to the Brp/Blh beta-carotene diooxygenase family.</text>
</comment>
<comment type="catalytic activity">
    <reaction evidence="1">
        <text>all-trans-beta-carotene + O2 = 2 all-trans-retinal</text>
        <dbReference type="Rhea" id="RHEA:32887"/>
        <dbReference type="ChEBI" id="CHEBI:15379"/>
        <dbReference type="ChEBI" id="CHEBI:17579"/>
        <dbReference type="ChEBI" id="CHEBI:17898"/>
        <dbReference type="EC" id="1.13.11.63"/>
    </reaction>
</comment>